<sequence length="204" mass="23588">MTLKNVKPSLNKISKTLGDTQDSREFLLKNTREIIVLCSRSIIAVHKNDTKTGKNNLKKAESLLKKYKKKATGDLKRYIITAEQEFVEAACLIAVVEKKEIPSDKKLGVLPESYVLGLLDCIGELKRMTFDKIRIGEIDEATRIFEIMENLYLQLYTFSMYDKVVKEARRKIDVNRILVDDVRSAITEEQRRTELIKTLQKFEK</sequence>
<dbReference type="GO" id="GO:0046872">
    <property type="term" value="F:metal ion binding"/>
    <property type="evidence" value="ECO:0007669"/>
    <property type="project" value="UniProtKB-KW"/>
</dbReference>
<dbReference type="EMBL" id="JNVL01000010">
    <property type="protein sequence ID" value="KER06410.1"/>
    <property type="molecule type" value="Genomic_DNA"/>
</dbReference>
<dbReference type="AlphaFoldDB" id="A0A081S657"/>
<feature type="binding site" evidence="1">
    <location>
        <position position="88"/>
    </location>
    <ligand>
        <name>Mg(2+)</name>
        <dbReference type="ChEBI" id="CHEBI:18420"/>
    </ligand>
</feature>
<dbReference type="SUPFAM" id="SSF74784">
    <property type="entry name" value="Translin"/>
    <property type="match status" value="1"/>
</dbReference>
<keyword evidence="3" id="KW-1185">Reference proteome</keyword>
<dbReference type="PATRIC" id="fig|1502292.3.peg.858"/>
<evidence type="ECO:0000313" key="3">
    <source>
        <dbReference type="Proteomes" id="UP000028027"/>
    </source>
</evidence>
<name>A0A081S657_9ARCH</name>
<dbReference type="InterPro" id="IPR036081">
    <property type="entry name" value="Translin_sf"/>
</dbReference>
<dbReference type="Pfam" id="PF01997">
    <property type="entry name" value="Translin"/>
    <property type="match status" value="1"/>
</dbReference>
<dbReference type="PANTHER" id="PTHR10741">
    <property type="entry name" value="TRANSLIN AND TRANSLIN ASSOCIATED PROTEIN X"/>
    <property type="match status" value="1"/>
</dbReference>
<dbReference type="Proteomes" id="UP000028027">
    <property type="component" value="Unassembled WGS sequence"/>
</dbReference>
<evidence type="ECO:0000256" key="1">
    <source>
        <dbReference type="PIRSR" id="PIRSR602848-1"/>
    </source>
</evidence>
<comment type="caution">
    <text evidence="2">The sequence shown here is derived from an EMBL/GenBank/DDBJ whole genome shotgun (WGS) entry which is preliminary data.</text>
</comment>
<dbReference type="CDD" id="cd14820">
    <property type="entry name" value="TRAX"/>
    <property type="match status" value="1"/>
</dbReference>
<organism evidence="2 3">
    <name type="scientific">Marine Group I thaumarchaeote SCGC AAA799-E16</name>
    <dbReference type="NCBI Taxonomy" id="1502292"/>
    <lineage>
        <taxon>Archaea</taxon>
        <taxon>Nitrososphaerota</taxon>
        <taxon>Marine Group I</taxon>
    </lineage>
</organism>
<reference evidence="2 3" key="1">
    <citation type="submission" date="2014-06" db="EMBL/GenBank/DDBJ databases">
        <authorList>
            <person name="Ngugi D.K."/>
            <person name="Blom J."/>
            <person name="Alam I."/>
            <person name="Rashid M."/>
            <person name="Ba Alawi W."/>
            <person name="Zhang G."/>
            <person name="Hikmawan T."/>
            <person name="Guan Y."/>
            <person name="Antunes A."/>
            <person name="Siam R."/>
            <person name="Eldorry H."/>
            <person name="Bajic V."/>
            <person name="Stingl U."/>
        </authorList>
    </citation>
    <scope>NUCLEOTIDE SEQUENCE [LARGE SCALE GENOMIC DNA]</scope>
    <source>
        <strain evidence="2">SCGC AAA799-E16</strain>
    </source>
</reference>
<keyword evidence="1" id="KW-0460">Magnesium</keyword>
<accession>A0A081S657</accession>
<protein>
    <submittedName>
        <fullName evidence="2">Translin family protein</fullName>
    </submittedName>
</protein>
<evidence type="ECO:0000313" key="2">
    <source>
        <dbReference type="EMBL" id="KER06410.1"/>
    </source>
</evidence>
<dbReference type="GO" id="GO:0043565">
    <property type="term" value="F:sequence-specific DNA binding"/>
    <property type="evidence" value="ECO:0007669"/>
    <property type="project" value="InterPro"/>
</dbReference>
<proteinExistence type="predicted"/>
<dbReference type="InterPro" id="IPR002848">
    <property type="entry name" value="Translin_fam"/>
</dbReference>
<keyword evidence="1" id="KW-0479">Metal-binding</keyword>
<dbReference type="Gene3D" id="1.20.58.2140">
    <property type="match status" value="1"/>
</dbReference>
<gene>
    <name evidence="2" type="ORF">AAA799E16_00927</name>
</gene>
<feature type="binding site" evidence="1">
    <location>
        <position position="124"/>
    </location>
    <ligand>
        <name>Mg(2+)</name>
        <dbReference type="ChEBI" id="CHEBI:18420"/>
    </ligand>
</feature>